<comment type="caution">
    <text evidence="1">The sequence shown here is derived from an EMBL/GenBank/DDBJ whole genome shotgun (WGS) entry which is preliminary data.</text>
</comment>
<organism evidence="1 2">
    <name type="scientific">Meloidogyne enterolobii</name>
    <name type="common">Root-knot nematode worm</name>
    <name type="synonym">Meloidogyne mayaguensis</name>
    <dbReference type="NCBI Taxonomy" id="390850"/>
    <lineage>
        <taxon>Eukaryota</taxon>
        <taxon>Metazoa</taxon>
        <taxon>Ecdysozoa</taxon>
        <taxon>Nematoda</taxon>
        <taxon>Chromadorea</taxon>
        <taxon>Rhabditida</taxon>
        <taxon>Tylenchina</taxon>
        <taxon>Tylenchomorpha</taxon>
        <taxon>Tylenchoidea</taxon>
        <taxon>Meloidogynidae</taxon>
        <taxon>Meloidogyninae</taxon>
        <taxon>Meloidogyne</taxon>
    </lineage>
</organism>
<name>A0ACB0XTB6_MELEN</name>
<reference evidence="1" key="1">
    <citation type="submission" date="2023-11" db="EMBL/GenBank/DDBJ databases">
        <authorList>
            <person name="Poullet M."/>
        </authorList>
    </citation>
    <scope>NUCLEOTIDE SEQUENCE</scope>
    <source>
        <strain evidence="1">E1834</strain>
    </source>
</reference>
<sequence>MTTIATVCSGLGQPMGKCVRRQPFSYLFTEQILNASCSNLDRYELTNKVESSSQRKTLKVGGSVATI</sequence>
<evidence type="ECO:0000313" key="1">
    <source>
        <dbReference type="EMBL" id="CAK5016188.1"/>
    </source>
</evidence>
<accession>A0ACB0XTB6</accession>
<dbReference type="EMBL" id="CAVMJV010000002">
    <property type="protein sequence ID" value="CAK5016188.1"/>
    <property type="molecule type" value="Genomic_DNA"/>
</dbReference>
<protein>
    <submittedName>
        <fullName evidence="1">Uncharacterized protein</fullName>
    </submittedName>
</protein>
<keyword evidence="2" id="KW-1185">Reference proteome</keyword>
<proteinExistence type="predicted"/>
<evidence type="ECO:0000313" key="2">
    <source>
        <dbReference type="Proteomes" id="UP001497535"/>
    </source>
</evidence>
<gene>
    <name evidence="1" type="ORF">MENTE1834_LOCUS3230</name>
</gene>
<dbReference type="Proteomes" id="UP001497535">
    <property type="component" value="Unassembled WGS sequence"/>
</dbReference>